<gene>
    <name evidence="1" type="ORF">NL53_00925</name>
</gene>
<organism evidence="1 2">
    <name type="scientific">Vibrio variabilis</name>
    <dbReference type="NCBI Taxonomy" id="990271"/>
    <lineage>
        <taxon>Bacteria</taxon>
        <taxon>Pseudomonadati</taxon>
        <taxon>Pseudomonadota</taxon>
        <taxon>Gammaproteobacteria</taxon>
        <taxon>Vibrionales</taxon>
        <taxon>Vibrionaceae</taxon>
        <taxon>Vibrio</taxon>
    </lineage>
</organism>
<name>A0ABR4YG56_9VIBR</name>
<accession>A0ABR4YG56</accession>
<proteinExistence type="predicted"/>
<evidence type="ECO:0000313" key="1">
    <source>
        <dbReference type="EMBL" id="KHA62460.1"/>
    </source>
</evidence>
<protein>
    <submittedName>
        <fullName evidence="1">Uncharacterized protein</fullName>
    </submittedName>
</protein>
<reference evidence="1 2" key="1">
    <citation type="submission" date="2014-10" db="EMBL/GenBank/DDBJ databases">
        <title>Genome sequencing of Vibrio variabilis T01.</title>
        <authorList>
            <person name="Chan K.-G."/>
            <person name="Mohamad N.I."/>
        </authorList>
    </citation>
    <scope>NUCLEOTIDE SEQUENCE [LARGE SCALE GENOMIC DNA]</scope>
    <source>
        <strain evidence="1 2">T01</strain>
    </source>
</reference>
<evidence type="ECO:0000313" key="2">
    <source>
        <dbReference type="Proteomes" id="UP000030520"/>
    </source>
</evidence>
<dbReference type="EMBL" id="JRWM01000002">
    <property type="protein sequence ID" value="KHA62460.1"/>
    <property type="molecule type" value="Genomic_DNA"/>
</dbReference>
<sequence length="74" mass="8121">MSCALLFGSALIVIKNLSTREGDLLIDGFKVNGVLKPCLQCVDKNNKGHLGGFVHKVHARKEGEINLRKMALFL</sequence>
<dbReference type="Proteomes" id="UP000030520">
    <property type="component" value="Unassembled WGS sequence"/>
</dbReference>
<comment type="caution">
    <text evidence="1">The sequence shown here is derived from an EMBL/GenBank/DDBJ whole genome shotgun (WGS) entry which is preliminary data.</text>
</comment>
<keyword evidence="2" id="KW-1185">Reference proteome</keyword>